<evidence type="ECO:0000313" key="3">
    <source>
        <dbReference type="Proteomes" id="UP000030645"/>
    </source>
</evidence>
<reference evidence="3" key="1">
    <citation type="submission" date="2013-01" db="EMBL/GenBank/DDBJ databases">
        <title>Draft Genome Sequence of a Mulberry Tree, Morus notabilis C.K. Schneid.</title>
        <authorList>
            <person name="He N."/>
            <person name="Zhao S."/>
        </authorList>
    </citation>
    <scope>NUCLEOTIDE SEQUENCE</scope>
</reference>
<accession>W9SFI2</accession>
<sequence>MDKNVKKKPHNDFQNHEKGYIKVDVFLHHVQYGNLRWEEGGKRDSIKPPMDPSSYSDAPRGGWLVMVLAMGVMVLAMLIREYNSNGTQVQICSSPASPESR</sequence>
<organism evidence="2 3">
    <name type="scientific">Morus notabilis</name>
    <dbReference type="NCBI Taxonomy" id="981085"/>
    <lineage>
        <taxon>Eukaryota</taxon>
        <taxon>Viridiplantae</taxon>
        <taxon>Streptophyta</taxon>
        <taxon>Embryophyta</taxon>
        <taxon>Tracheophyta</taxon>
        <taxon>Spermatophyta</taxon>
        <taxon>Magnoliopsida</taxon>
        <taxon>eudicotyledons</taxon>
        <taxon>Gunneridae</taxon>
        <taxon>Pentapetalae</taxon>
        <taxon>rosids</taxon>
        <taxon>fabids</taxon>
        <taxon>Rosales</taxon>
        <taxon>Moraceae</taxon>
        <taxon>Moreae</taxon>
        <taxon>Morus</taxon>
    </lineage>
</organism>
<dbReference type="AlphaFoldDB" id="W9SFI2"/>
<proteinExistence type="predicted"/>
<protein>
    <submittedName>
        <fullName evidence="2">Uncharacterized protein</fullName>
    </submittedName>
</protein>
<keyword evidence="1" id="KW-1133">Transmembrane helix</keyword>
<name>W9SFI2_9ROSA</name>
<keyword evidence="1" id="KW-0472">Membrane</keyword>
<dbReference type="EMBL" id="KE346217">
    <property type="protein sequence ID" value="EXC30738.1"/>
    <property type="molecule type" value="Genomic_DNA"/>
</dbReference>
<evidence type="ECO:0000313" key="2">
    <source>
        <dbReference type="EMBL" id="EXC30738.1"/>
    </source>
</evidence>
<keyword evidence="3" id="KW-1185">Reference proteome</keyword>
<dbReference type="Proteomes" id="UP000030645">
    <property type="component" value="Unassembled WGS sequence"/>
</dbReference>
<keyword evidence="1" id="KW-0812">Transmembrane</keyword>
<feature type="transmembrane region" description="Helical" evidence="1">
    <location>
        <begin position="61"/>
        <end position="79"/>
    </location>
</feature>
<gene>
    <name evidence="2" type="ORF">L484_027913</name>
</gene>
<evidence type="ECO:0000256" key="1">
    <source>
        <dbReference type="SAM" id="Phobius"/>
    </source>
</evidence>